<evidence type="ECO:0000313" key="2">
    <source>
        <dbReference type="EMBL" id="REI19797.1"/>
    </source>
</evidence>
<keyword evidence="1" id="KW-0472">Membrane</keyword>
<protein>
    <submittedName>
        <fullName evidence="2">Uncharacterized protein</fullName>
    </submittedName>
</protein>
<keyword evidence="1" id="KW-1133">Transmembrane helix</keyword>
<organism evidence="2 3">
    <name type="scientific">Staphylococcus felis</name>
    <dbReference type="NCBI Taxonomy" id="46127"/>
    <lineage>
        <taxon>Bacteria</taxon>
        <taxon>Bacillati</taxon>
        <taxon>Bacillota</taxon>
        <taxon>Bacilli</taxon>
        <taxon>Bacillales</taxon>
        <taxon>Staphylococcaceae</taxon>
        <taxon>Staphylococcus</taxon>
    </lineage>
</organism>
<evidence type="ECO:0000256" key="1">
    <source>
        <dbReference type="SAM" id="Phobius"/>
    </source>
</evidence>
<name>A0AAX1RT07_9STAP</name>
<evidence type="ECO:0000313" key="3">
    <source>
        <dbReference type="Proteomes" id="UP000256337"/>
    </source>
</evidence>
<feature type="transmembrane region" description="Helical" evidence="1">
    <location>
        <begin position="35"/>
        <end position="56"/>
    </location>
</feature>
<dbReference type="Proteomes" id="UP000256337">
    <property type="component" value="Unassembled WGS sequence"/>
</dbReference>
<feature type="transmembrane region" description="Helical" evidence="1">
    <location>
        <begin position="7"/>
        <end position="29"/>
    </location>
</feature>
<reference evidence="2 3" key="1">
    <citation type="journal article" date="2018" name="Vet. Microbiol.">
        <title>Characterisation of Staphylococcus felis isolated from cats using whole genome sequencing.</title>
        <authorList>
            <person name="Worthing K."/>
            <person name="Pang S."/>
            <person name="Trott D.J."/>
            <person name="Abraham S."/>
            <person name="Coombs G.W."/>
            <person name="Jordan D."/>
            <person name="McIntyre L."/>
            <person name="Davies M.R."/>
            <person name="Norris J."/>
        </authorList>
    </citation>
    <scope>NUCLEOTIDE SEQUENCE [LARGE SCALE GENOMIC DNA]</scope>
    <source>
        <strain evidence="2 3">F25</strain>
    </source>
</reference>
<dbReference type="AlphaFoldDB" id="A0AAX1RT07"/>
<comment type="caution">
    <text evidence="2">The sequence shown here is derived from an EMBL/GenBank/DDBJ whole genome shotgun (WGS) entry which is preliminary data.</text>
</comment>
<accession>A0AAX1RT07</accession>
<feature type="transmembrane region" description="Helical" evidence="1">
    <location>
        <begin position="68"/>
        <end position="88"/>
    </location>
</feature>
<sequence>MKTKDYIILIISILPLVSMIMQLMNISLVSQNQSFFSIINVICIIVTLVYAGVLIFKYKEKNSIQKAIIILSGIYLLIILIIMIGIIINML</sequence>
<gene>
    <name evidence="2" type="ORF">DOS76_10335</name>
</gene>
<keyword evidence="1" id="KW-0812">Transmembrane</keyword>
<dbReference type="RefSeq" id="WP_115855758.1">
    <property type="nucleotide sequence ID" value="NZ_CP014834.2"/>
</dbReference>
<dbReference type="EMBL" id="QKYD01000145">
    <property type="protein sequence ID" value="REI19797.1"/>
    <property type="molecule type" value="Genomic_DNA"/>
</dbReference>
<proteinExistence type="predicted"/>